<evidence type="ECO:0000313" key="4">
    <source>
        <dbReference type="Proteomes" id="UP000250443"/>
    </source>
</evidence>
<sequence length="133" mass="14634">MKTEKDLVAALQEIHEERSVGMGSTTIPAWCQFLALTSFTFQSKVIRYGVVAGIILFIAAVLFAAHFGPDASREAVACIGIIGLFLLFLPFIKAGEMKFRLGMLGVLPEFMAVLFAERPFPRWIASKFGKAFS</sequence>
<evidence type="ECO:0000313" key="2">
    <source>
        <dbReference type="EMBL" id="MBH3440884.1"/>
    </source>
</evidence>
<keyword evidence="1" id="KW-1133">Transmembrane helix</keyword>
<proteinExistence type="predicted"/>
<evidence type="ECO:0000313" key="5">
    <source>
        <dbReference type="Proteomes" id="UP000638986"/>
    </source>
</evidence>
<dbReference type="Proteomes" id="UP000638986">
    <property type="component" value="Unassembled WGS sequence"/>
</dbReference>
<feature type="transmembrane region" description="Helical" evidence="1">
    <location>
        <begin position="74"/>
        <end position="92"/>
    </location>
</feature>
<reference evidence="2 5" key="2">
    <citation type="submission" date="2020-11" db="EMBL/GenBank/DDBJ databases">
        <title>Enhanced detection system for hospital associated transmission using whole genome sequencing surveillance.</title>
        <authorList>
            <person name="Harrison L.H."/>
            <person name="Van Tyne D."/>
            <person name="Marsh J.W."/>
            <person name="Griffith M.P."/>
            <person name="Snyder D.J."/>
            <person name="Cooper V.S."/>
            <person name="Mustapha M."/>
        </authorList>
    </citation>
    <scope>NUCLEOTIDE SEQUENCE [LARGE SCALE GENOMIC DNA]</scope>
    <source>
        <strain evidence="2 5">PSB00013</strain>
    </source>
</reference>
<keyword evidence="1" id="KW-0812">Transmembrane</keyword>
<name>A0A2X2BZ31_PSELU</name>
<dbReference type="AlphaFoldDB" id="A0A2X2BZ31"/>
<reference evidence="3 4" key="1">
    <citation type="submission" date="2018-06" db="EMBL/GenBank/DDBJ databases">
        <authorList>
            <consortium name="Pathogen Informatics"/>
            <person name="Doyle S."/>
        </authorList>
    </citation>
    <scope>NUCLEOTIDE SEQUENCE [LARGE SCALE GENOMIC DNA]</scope>
    <source>
        <strain evidence="3 4">NCTC11842</strain>
    </source>
</reference>
<organism evidence="3 4">
    <name type="scientific">Pseudomonas luteola</name>
    <dbReference type="NCBI Taxonomy" id="47886"/>
    <lineage>
        <taxon>Bacteria</taxon>
        <taxon>Pseudomonadati</taxon>
        <taxon>Pseudomonadota</taxon>
        <taxon>Gammaproteobacteria</taxon>
        <taxon>Pseudomonadales</taxon>
        <taxon>Pseudomonadaceae</taxon>
        <taxon>Pseudomonas</taxon>
    </lineage>
</organism>
<accession>A0A2X2BZ31</accession>
<evidence type="ECO:0000313" key="3">
    <source>
        <dbReference type="EMBL" id="SPZ00021.1"/>
    </source>
</evidence>
<gene>
    <name evidence="2" type="ORF">I5Q09_19565</name>
    <name evidence="3" type="ORF">NCTC11842_00166</name>
</gene>
<evidence type="ECO:0000256" key="1">
    <source>
        <dbReference type="SAM" id="Phobius"/>
    </source>
</evidence>
<dbReference type="Proteomes" id="UP000250443">
    <property type="component" value="Unassembled WGS sequence"/>
</dbReference>
<feature type="transmembrane region" description="Helical" evidence="1">
    <location>
        <begin position="48"/>
        <end position="68"/>
    </location>
</feature>
<dbReference type="EMBL" id="UAUF01000002">
    <property type="protein sequence ID" value="SPZ00021.1"/>
    <property type="molecule type" value="Genomic_DNA"/>
</dbReference>
<dbReference type="EMBL" id="JADTXM010000015">
    <property type="protein sequence ID" value="MBH3440884.1"/>
    <property type="molecule type" value="Genomic_DNA"/>
</dbReference>
<protein>
    <submittedName>
        <fullName evidence="3">Uncharacterized protein</fullName>
    </submittedName>
</protein>
<keyword evidence="1" id="KW-0472">Membrane</keyword>
<dbReference type="RefSeq" id="WP_010799660.1">
    <property type="nucleotide sequence ID" value="NZ_JAAMQY010000010.1"/>
</dbReference>